<dbReference type="EMBL" id="JXUW01000015">
    <property type="protein sequence ID" value="KJE76478.1"/>
    <property type="molecule type" value="Genomic_DNA"/>
</dbReference>
<accession>A0A0D8FT72</accession>
<protein>
    <submittedName>
        <fullName evidence="2">Uncharacterized protein</fullName>
    </submittedName>
</protein>
<keyword evidence="3" id="KW-1185">Reference proteome</keyword>
<evidence type="ECO:0000313" key="3">
    <source>
        <dbReference type="Proteomes" id="UP000032336"/>
    </source>
</evidence>
<organism evidence="2 3">
    <name type="scientific">Ferrimicrobium acidiphilum DSM 19497</name>
    <dbReference type="NCBI Taxonomy" id="1121877"/>
    <lineage>
        <taxon>Bacteria</taxon>
        <taxon>Bacillati</taxon>
        <taxon>Actinomycetota</taxon>
        <taxon>Acidimicrobiia</taxon>
        <taxon>Acidimicrobiales</taxon>
        <taxon>Acidimicrobiaceae</taxon>
        <taxon>Ferrimicrobium</taxon>
    </lineage>
</organism>
<comment type="caution">
    <text evidence="2">The sequence shown here is derived from an EMBL/GenBank/DDBJ whole genome shotgun (WGS) entry which is preliminary data.</text>
</comment>
<dbReference type="Proteomes" id="UP000032336">
    <property type="component" value="Unassembled WGS sequence"/>
</dbReference>
<gene>
    <name evidence="2" type="ORF">FEAC_17050</name>
</gene>
<reference evidence="2 3" key="1">
    <citation type="submission" date="2015-01" db="EMBL/GenBank/DDBJ databases">
        <title>Draft genome of the acidophilic iron oxidizer Ferrimicrobium acidiphilum strain T23.</title>
        <authorList>
            <person name="Poehlein A."/>
            <person name="Eisen S."/>
            <person name="Schloemann M."/>
            <person name="Johnson B.D."/>
            <person name="Daniel R."/>
            <person name="Muehling M."/>
        </authorList>
    </citation>
    <scope>NUCLEOTIDE SEQUENCE [LARGE SCALE GENOMIC DNA]</scope>
    <source>
        <strain evidence="2 3">T23</strain>
    </source>
</reference>
<evidence type="ECO:0000313" key="2">
    <source>
        <dbReference type="EMBL" id="KJE76478.1"/>
    </source>
</evidence>
<evidence type="ECO:0000256" key="1">
    <source>
        <dbReference type="SAM" id="MobiDB-lite"/>
    </source>
</evidence>
<proteinExistence type="predicted"/>
<feature type="region of interest" description="Disordered" evidence="1">
    <location>
        <begin position="1"/>
        <end position="30"/>
    </location>
</feature>
<sequence>MTAFERGVNNGKSQSSDGEFPSLAAVGVGK</sequence>
<name>A0A0D8FT72_9ACTN</name>
<dbReference type="AlphaFoldDB" id="A0A0D8FT72"/>